<name>A0A0A9HUD4_ARUDO</name>
<dbReference type="AlphaFoldDB" id="A0A0A9HUD4"/>
<evidence type="ECO:0000313" key="1">
    <source>
        <dbReference type="EMBL" id="JAE38501.1"/>
    </source>
</evidence>
<organism evidence="1">
    <name type="scientific">Arundo donax</name>
    <name type="common">Giant reed</name>
    <name type="synonym">Donax arundinaceus</name>
    <dbReference type="NCBI Taxonomy" id="35708"/>
    <lineage>
        <taxon>Eukaryota</taxon>
        <taxon>Viridiplantae</taxon>
        <taxon>Streptophyta</taxon>
        <taxon>Embryophyta</taxon>
        <taxon>Tracheophyta</taxon>
        <taxon>Spermatophyta</taxon>
        <taxon>Magnoliopsida</taxon>
        <taxon>Liliopsida</taxon>
        <taxon>Poales</taxon>
        <taxon>Poaceae</taxon>
        <taxon>PACMAD clade</taxon>
        <taxon>Arundinoideae</taxon>
        <taxon>Arundineae</taxon>
        <taxon>Arundo</taxon>
    </lineage>
</organism>
<sequence>MPKGLKLSNLWHQPLQKF</sequence>
<protein>
    <submittedName>
        <fullName evidence="1">Uncharacterized protein</fullName>
    </submittedName>
</protein>
<accession>A0A0A9HUD4</accession>
<proteinExistence type="predicted"/>
<dbReference type="EMBL" id="GBRH01159395">
    <property type="protein sequence ID" value="JAE38501.1"/>
    <property type="molecule type" value="Transcribed_RNA"/>
</dbReference>
<reference evidence="1" key="2">
    <citation type="journal article" date="2015" name="Data Brief">
        <title>Shoot transcriptome of the giant reed, Arundo donax.</title>
        <authorList>
            <person name="Barrero R.A."/>
            <person name="Guerrero F.D."/>
            <person name="Moolhuijzen P."/>
            <person name="Goolsby J.A."/>
            <person name="Tidwell J."/>
            <person name="Bellgard S.E."/>
            <person name="Bellgard M.I."/>
        </authorList>
    </citation>
    <scope>NUCLEOTIDE SEQUENCE</scope>
    <source>
        <tissue evidence="1">Shoot tissue taken approximately 20 cm above the soil surface</tissue>
    </source>
</reference>
<reference evidence="1" key="1">
    <citation type="submission" date="2014-09" db="EMBL/GenBank/DDBJ databases">
        <authorList>
            <person name="Magalhaes I.L.F."/>
            <person name="Oliveira U."/>
            <person name="Santos F.R."/>
            <person name="Vidigal T.H.D.A."/>
            <person name="Brescovit A.D."/>
            <person name="Santos A.J."/>
        </authorList>
    </citation>
    <scope>NUCLEOTIDE SEQUENCE</scope>
    <source>
        <tissue evidence="1">Shoot tissue taken approximately 20 cm above the soil surface</tissue>
    </source>
</reference>